<dbReference type="PROSITE" id="PS50935">
    <property type="entry name" value="SSB"/>
    <property type="match status" value="1"/>
</dbReference>
<sequence>MNTLRNRVQLIGKVGNDPEVKTLGEGKKLVKLSIATNEIYYNDKGEKVTDTQWHLVTAWGKIAEIIEKFVEKGKEIALEGKLIHRVWEDKEGNKRYSTEVVANEILMF</sequence>
<reference evidence="4" key="1">
    <citation type="submission" date="2022-07" db="EMBL/GenBank/DDBJ databases">
        <title>Isolation, identification, and degradation of a PFOSA degrading strain from sewage treatment plant.</title>
        <authorList>
            <person name="Zhang L."/>
            <person name="Huo Y."/>
        </authorList>
    </citation>
    <scope>NUCLEOTIDE SEQUENCE</scope>
    <source>
        <strain evidence="4">C1</strain>
    </source>
</reference>
<comment type="caution">
    <text evidence="2">Lacks conserved residue(s) required for the propagation of feature annotation.</text>
</comment>
<dbReference type="InterPro" id="IPR000424">
    <property type="entry name" value="Primosome_PriB/ssb"/>
</dbReference>
<evidence type="ECO:0000313" key="4">
    <source>
        <dbReference type="EMBL" id="UUC46138.1"/>
    </source>
</evidence>
<dbReference type="GO" id="GO:0003677">
    <property type="term" value="F:DNA binding"/>
    <property type="evidence" value="ECO:0007669"/>
    <property type="project" value="UniProtKB-KW"/>
</dbReference>
<dbReference type="HAMAP" id="MF_00984">
    <property type="entry name" value="SSB"/>
    <property type="match status" value="1"/>
</dbReference>
<dbReference type="RefSeq" id="WP_256551814.1">
    <property type="nucleotide sequence ID" value="NZ_CP101751.1"/>
</dbReference>
<keyword evidence="5" id="KW-1185">Reference proteome</keyword>
<proteinExistence type="inferred from homology"/>
<evidence type="ECO:0000256" key="2">
    <source>
        <dbReference type="HAMAP-Rule" id="MF_00984"/>
    </source>
</evidence>
<dbReference type="PIRSF" id="PIRSF002070">
    <property type="entry name" value="SSB"/>
    <property type="match status" value="1"/>
</dbReference>
<evidence type="ECO:0000256" key="3">
    <source>
        <dbReference type="PIRNR" id="PIRNR002070"/>
    </source>
</evidence>
<dbReference type="EMBL" id="CP101751">
    <property type="protein sequence ID" value="UUC46138.1"/>
    <property type="molecule type" value="Genomic_DNA"/>
</dbReference>
<dbReference type="NCBIfam" id="TIGR00621">
    <property type="entry name" value="ssb"/>
    <property type="match status" value="1"/>
</dbReference>
<comment type="subunit">
    <text evidence="2">Homotetramer.</text>
</comment>
<name>A0ABY5ITH2_9FLAO</name>
<protein>
    <recommendedName>
        <fullName evidence="2 3">Single-stranded DNA-binding protein</fullName>
        <shortName evidence="2">SSB</shortName>
    </recommendedName>
</protein>
<dbReference type="Gene3D" id="2.40.50.140">
    <property type="entry name" value="Nucleic acid-binding proteins"/>
    <property type="match status" value="1"/>
</dbReference>
<evidence type="ECO:0000313" key="5">
    <source>
        <dbReference type="Proteomes" id="UP001059844"/>
    </source>
</evidence>
<gene>
    <name evidence="4" type="primary">ssb</name>
    <name evidence="4" type="ORF">NOX80_02775</name>
</gene>
<dbReference type="Pfam" id="PF00436">
    <property type="entry name" value="SSB"/>
    <property type="match status" value="1"/>
</dbReference>
<dbReference type="PANTHER" id="PTHR10302:SF0">
    <property type="entry name" value="SINGLE-STRANDED DNA-BINDING PROTEIN, MITOCHONDRIAL"/>
    <property type="match status" value="1"/>
</dbReference>
<dbReference type="CDD" id="cd04496">
    <property type="entry name" value="SSB_OBF"/>
    <property type="match status" value="1"/>
</dbReference>
<dbReference type="SUPFAM" id="SSF50249">
    <property type="entry name" value="Nucleic acid-binding proteins"/>
    <property type="match status" value="1"/>
</dbReference>
<organism evidence="4 5">
    <name type="scientific">Flavobacterium cerinum</name>
    <dbReference type="NCBI Taxonomy" id="2502784"/>
    <lineage>
        <taxon>Bacteria</taxon>
        <taxon>Pseudomonadati</taxon>
        <taxon>Bacteroidota</taxon>
        <taxon>Flavobacteriia</taxon>
        <taxon>Flavobacteriales</taxon>
        <taxon>Flavobacteriaceae</taxon>
        <taxon>Flavobacterium</taxon>
    </lineage>
</organism>
<dbReference type="PANTHER" id="PTHR10302">
    <property type="entry name" value="SINGLE-STRANDED DNA-BINDING PROTEIN"/>
    <property type="match status" value="1"/>
</dbReference>
<keyword evidence="1 2" id="KW-0238">DNA-binding</keyword>
<dbReference type="InterPro" id="IPR012340">
    <property type="entry name" value="NA-bd_OB-fold"/>
</dbReference>
<evidence type="ECO:0000256" key="1">
    <source>
        <dbReference type="ARBA" id="ARBA00023125"/>
    </source>
</evidence>
<dbReference type="InterPro" id="IPR011344">
    <property type="entry name" value="ssDNA-bd"/>
</dbReference>
<accession>A0ABY5ITH2</accession>
<dbReference type="Proteomes" id="UP001059844">
    <property type="component" value="Chromosome"/>
</dbReference>